<dbReference type="GO" id="GO:0048364">
    <property type="term" value="P:root development"/>
    <property type="evidence" value="ECO:0007669"/>
    <property type="project" value="InterPro"/>
</dbReference>
<evidence type="ECO:0000313" key="2">
    <source>
        <dbReference type="Proteomes" id="UP000655225"/>
    </source>
</evidence>
<dbReference type="GO" id="GO:0048367">
    <property type="term" value="P:shoot system development"/>
    <property type="evidence" value="ECO:0007669"/>
    <property type="project" value="InterPro"/>
</dbReference>
<dbReference type="OMA" id="SAYIRFQ"/>
<organism evidence="1 2">
    <name type="scientific">Tetracentron sinense</name>
    <name type="common">Spur-leaf</name>
    <dbReference type="NCBI Taxonomy" id="13715"/>
    <lineage>
        <taxon>Eukaryota</taxon>
        <taxon>Viridiplantae</taxon>
        <taxon>Streptophyta</taxon>
        <taxon>Embryophyta</taxon>
        <taxon>Tracheophyta</taxon>
        <taxon>Spermatophyta</taxon>
        <taxon>Magnoliopsida</taxon>
        <taxon>Trochodendrales</taxon>
        <taxon>Trochodendraceae</taxon>
        <taxon>Tetracentron</taxon>
    </lineage>
</organism>
<comment type="caution">
    <text evidence="1">The sequence shown here is derived from an EMBL/GenBank/DDBJ whole genome shotgun (WGS) entry which is preliminary data.</text>
</comment>
<dbReference type="AlphaFoldDB" id="A0A834ZKR5"/>
<proteinExistence type="predicted"/>
<protein>
    <submittedName>
        <fullName evidence="1">Uncharacterized protein</fullName>
    </submittedName>
</protein>
<dbReference type="InterPro" id="IPR004320">
    <property type="entry name" value="BPS1_pln"/>
</dbReference>
<reference evidence="1 2" key="1">
    <citation type="submission" date="2020-04" db="EMBL/GenBank/DDBJ databases">
        <title>Plant Genome Project.</title>
        <authorList>
            <person name="Zhang R.-G."/>
        </authorList>
    </citation>
    <scope>NUCLEOTIDE SEQUENCE [LARGE SCALE GENOMIC DNA]</scope>
    <source>
        <strain evidence="1">YNK0</strain>
        <tissue evidence="1">Leaf</tissue>
    </source>
</reference>
<dbReference type="OrthoDB" id="1701699at2759"/>
<gene>
    <name evidence="1" type="ORF">HHK36_010408</name>
</gene>
<keyword evidence="2" id="KW-1185">Reference proteome</keyword>
<dbReference type="PANTHER" id="PTHR33070:SF120">
    <property type="entry name" value="EXPRESSED PROTEIN"/>
    <property type="match status" value="1"/>
</dbReference>
<accession>A0A834ZKR5</accession>
<name>A0A834ZKR5_TETSI</name>
<dbReference type="Proteomes" id="UP000655225">
    <property type="component" value="Unassembled WGS sequence"/>
</dbReference>
<dbReference type="EMBL" id="JABCRI010000006">
    <property type="protein sequence ID" value="KAF8405501.1"/>
    <property type="molecule type" value="Genomic_DNA"/>
</dbReference>
<dbReference type="PANTHER" id="PTHR33070">
    <property type="entry name" value="OS06G0725500 PROTEIN"/>
    <property type="match status" value="1"/>
</dbReference>
<evidence type="ECO:0000313" key="1">
    <source>
        <dbReference type="EMBL" id="KAF8405501.1"/>
    </source>
</evidence>
<sequence>MEFDDGAGDGALRRRRRGGPLRLRLCYGLAEFYNCVDDLIHLPLTQQAFVHHKHEKLVKEVLDGSVKLLDVCGTARDILLMMSERVQDLRSTLRRRSGRESSMENKIDTYICFRKKVKKDIGKCLVALKQMANKFGSSRLLDLDQHLSVVVKVLREVSIITISIFQSLLAFISAPSKKKWSRWSLISKLVHTGSVACEGRQDNINEVESVDAALYSLHGRIRNKNSMVNMQTAQKRLETLEVSIGGFEAGLECIFRRLIQTRVTLLNILTH</sequence>
<dbReference type="Pfam" id="PF03087">
    <property type="entry name" value="BPS1"/>
    <property type="match status" value="1"/>
</dbReference>